<name>A0A8S1W9H8_PAROT</name>
<protein>
    <submittedName>
        <fullName evidence="2">Uncharacterized protein</fullName>
    </submittedName>
</protein>
<organism evidence="2 3">
    <name type="scientific">Paramecium octaurelia</name>
    <dbReference type="NCBI Taxonomy" id="43137"/>
    <lineage>
        <taxon>Eukaryota</taxon>
        <taxon>Sar</taxon>
        <taxon>Alveolata</taxon>
        <taxon>Ciliophora</taxon>
        <taxon>Intramacronucleata</taxon>
        <taxon>Oligohymenophorea</taxon>
        <taxon>Peniculida</taxon>
        <taxon>Parameciidae</taxon>
        <taxon>Paramecium</taxon>
    </lineage>
</organism>
<comment type="caution">
    <text evidence="2">The sequence shown here is derived from an EMBL/GenBank/DDBJ whole genome shotgun (WGS) entry which is preliminary data.</text>
</comment>
<keyword evidence="1" id="KW-1133">Transmembrane helix</keyword>
<dbReference type="EMBL" id="CAJJDP010000082">
    <property type="protein sequence ID" value="CAD8184529.1"/>
    <property type="molecule type" value="Genomic_DNA"/>
</dbReference>
<evidence type="ECO:0000256" key="1">
    <source>
        <dbReference type="SAM" id="Phobius"/>
    </source>
</evidence>
<evidence type="ECO:0000313" key="3">
    <source>
        <dbReference type="Proteomes" id="UP000683925"/>
    </source>
</evidence>
<dbReference type="OrthoDB" id="302472at2759"/>
<feature type="transmembrane region" description="Helical" evidence="1">
    <location>
        <begin position="6"/>
        <end position="26"/>
    </location>
</feature>
<accession>A0A8S1W9H8</accession>
<sequence length="258" mass="29004">MSYQGIIKTGVILGNALLLTGGYLVYKMLYANYLKFKKESKRLADGGQSDYQYLIDAFNKEGKEGQIVQVNDISFIGTSETISPTTFVHSKVNKIQKFICVKGTLHEYNKDIIQTQWVKAFNLKDQNNHHVIVHVNNKDSFMPSIFQKVLPPSKEEGSIENVKEAFSVNVSENGIAFGSSLYVFGNFIKNKLGQIQCVESKVICKAADARNSTQNYSYAYFVGAACVATLCLLISGISIYYTFQQPEEKQNKVRSNRR</sequence>
<evidence type="ECO:0000313" key="2">
    <source>
        <dbReference type="EMBL" id="CAD8184529.1"/>
    </source>
</evidence>
<feature type="transmembrane region" description="Helical" evidence="1">
    <location>
        <begin position="218"/>
        <end position="243"/>
    </location>
</feature>
<keyword evidence="1" id="KW-0472">Membrane</keyword>
<proteinExistence type="predicted"/>
<dbReference type="OMA" id="DIIQTQW"/>
<keyword evidence="1" id="KW-0812">Transmembrane</keyword>
<reference evidence="2" key="1">
    <citation type="submission" date="2021-01" db="EMBL/GenBank/DDBJ databases">
        <authorList>
            <consortium name="Genoscope - CEA"/>
            <person name="William W."/>
        </authorList>
    </citation>
    <scope>NUCLEOTIDE SEQUENCE</scope>
</reference>
<keyword evidence="3" id="KW-1185">Reference proteome</keyword>
<dbReference type="Proteomes" id="UP000683925">
    <property type="component" value="Unassembled WGS sequence"/>
</dbReference>
<gene>
    <name evidence="2" type="ORF">POCTA_138.1.T0830141</name>
</gene>
<dbReference type="AlphaFoldDB" id="A0A8S1W9H8"/>